<dbReference type="AlphaFoldDB" id="A0A3E4QR80"/>
<dbReference type="PANTHER" id="PTHR43075">
    <property type="entry name" value="FORMATE LYASE ACTIVATING ENZYME, PUTATIVE (AFU_ORTHOLOGUE AFUA_2G15630)-RELATED"/>
    <property type="match status" value="1"/>
</dbReference>
<dbReference type="SFLD" id="SFLDG01099">
    <property type="entry name" value="Uncharacterised_Radical_SAM_Su"/>
    <property type="match status" value="1"/>
</dbReference>
<proteinExistence type="predicted"/>
<accession>A0A3E4QR80</accession>
<dbReference type="InterPro" id="IPR013785">
    <property type="entry name" value="Aldolase_TIM"/>
</dbReference>
<dbReference type="GO" id="GO:0051536">
    <property type="term" value="F:iron-sulfur cluster binding"/>
    <property type="evidence" value="ECO:0007669"/>
    <property type="project" value="UniProtKB-KW"/>
</dbReference>
<evidence type="ECO:0000259" key="6">
    <source>
        <dbReference type="PROSITE" id="PS51918"/>
    </source>
</evidence>
<organism evidence="7 8">
    <name type="scientific">Collinsella tanakaei</name>
    <dbReference type="NCBI Taxonomy" id="626935"/>
    <lineage>
        <taxon>Bacteria</taxon>
        <taxon>Bacillati</taxon>
        <taxon>Actinomycetota</taxon>
        <taxon>Coriobacteriia</taxon>
        <taxon>Coriobacteriales</taxon>
        <taxon>Coriobacteriaceae</taxon>
        <taxon>Collinsella</taxon>
    </lineage>
</organism>
<evidence type="ECO:0000256" key="1">
    <source>
        <dbReference type="ARBA" id="ARBA00022691"/>
    </source>
</evidence>
<evidence type="ECO:0000256" key="5">
    <source>
        <dbReference type="PIRSR" id="PIRSR004869-50"/>
    </source>
</evidence>
<dbReference type="InterPro" id="IPR058240">
    <property type="entry name" value="rSAM_sf"/>
</dbReference>
<reference evidence="7 8" key="1">
    <citation type="submission" date="2018-08" db="EMBL/GenBank/DDBJ databases">
        <title>A genome reference for cultivated species of the human gut microbiota.</title>
        <authorList>
            <person name="Zou Y."/>
            <person name="Xue W."/>
            <person name="Luo G."/>
        </authorList>
    </citation>
    <scope>NUCLEOTIDE SEQUENCE [LARGE SCALE GENOMIC DNA]</scope>
    <source>
        <strain evidence="7 8">TF08-14</strain>
    </source>
</reference>
<feature type="binding site" evidence="5">
    <location>
        <position position="74"/>
    </location>
    <ligand>
        <name>[4Fe-4S] cluster</name>
        <dbReference type="ChEBI" id="CHEBI:49883"/>
        <note>4Fe-4S-S-AdoMet</note>
    </ligand>
</feature>
<dbReference type="Pfam" id="PF04055">
    <property type="entry name" value="Radical_SAM"/>
    <property type="match status" value="1"/>
</dbReference>
<dbReference type="CDD" id="cd01335">
    <property type="entry name" value="Radical_SAM"/>
    <property type="match status" value="1"/>
</dbReference>
<keyword evidence="3 5" id="KW-0408">Iron</keyword>
<evidence type="ECO:0000256" key="3">
    <source>
        <dbReference type="ARBA" id="ARBA00023004"/>
    </source>
</evidence>
<dbReference type="PROSITE" id="PS51918">
    <property type="entry name" value="RADICAL_SAM"/>
    <property type="match status" value="1"/>
</dbReference>
<dbReference type="InterPro" id="IPR040085">
    <property type="entry name" value="MJ0674-like"/>
</dbReference>
<dbReference type="PANTHER" id="PTHR43075:SF1">
    <property type="entry name" value="FORMATE LYASE ACTIVATING ENZYME, PUTATIVE (AFU_ORTHOLOGUE AFUA_2G15630)-RELATED"/>
    <property type="match status" value="1"/>
</dbReference>
<dbReference type="PIRSF" id="PIRSF004869">
    <property type="entry name" value="PflX_prd"/>
    <property type="match status" value="1"/>
</dbReference>
<sequence length="319" mass="34442">MHTLLTPDALDACELCPRCCRAARAKGARGVCGADSTLKIARAALHMWEEPPISGEAGSGTIFFSGCPLKCIYCQNHQISTGGFGIEVSPERLVEIMLELQDQGALNINLVTATHYAHLLPAAITAARQRGLKIPIVYNTSGYERVQAVAELAGLVDVWLTDFKYADVVLARSLSHVPDYPDVAAAALAQMVSQINAAGGELLVQDGHMLRGIIVRHLVLPGHAEDSCRVLDRIWEVAGDVPISVMNQYTPNQRMRDQGGDLARAVLDEEYEMVLDHADDLGFTTMFWQEGGAVDESFTPPFDTTGVLESAAISNGRIG</sequence>
<dbReference type="SUPFAM" id="SSF102114">
    <property type="entry name" value="Radical SAM enzymes"/>
    <property type="match status" value="1"/>
</dbReference>
<dbReference type="EMBL" id="QSRJ01000008">
    <property type="protein sequence ID" value="RGL09696.1"/>
    <property type="molecule type" value="Genomic_DNA"/>
</dbReference>
<dbReference type="SFLD" id="SFLDS00029">
    <property type="entry name" value="Radical_SAM"/>
    <property type="match status" value="1"/>
</dbReference>
<keyword evidence="4 5" id="KW-0411">Iron-sulfur</keyword>
<evidence type="ECO:0000313" key="8">
    <source>
        <dbReference type="Proteomes" id="UP000260943"/>
    </source>
</evidence>
<dbReference type="RefSeq" id="WP_117679834.1">
    <property type="nucleotide sequence ID" value="NZ_JAQCWE010000003.1"/>
</dbReference>
<dbReference type="GO" id="GO:0003824">
    <property type="term" value="F:catalytic activity"/>
    <property type="evidence" value="ECO:0007669"/>
    <property type="project" value="InterPro"/>
</dbReference>
<comment type="caution">
    <text evidence="7">The sequence shown here is derived from an EMBL/GenBank/DDBJ whole genome shotgun (WGS) entry which is preliminary data.</text>
</comment>
<evidence type="ECO:0000256" key="2">
    <source>
        <dbReference type="ARBA" id="ARBA00022723"/>
    </source>
</evidence>
<evidence type="ECO:0000313" key="7">
    <source>
        <dbReference type="EMBL" id="RGL09696.1"/>
    </source>
</evidence>
<dbReference type="InterPro" id="IPR007197">
    <property type="entry name" value="rSAM"/>
</dbReference>
<feature type="domain" description="Radical SAM core" evidence="6">
    <location>
        <begin position="53"/>
        <end position="284"/>
    </location>
</feature>
<dbReference type="InterPro" id="IPR016431">
    <property type="entry name" value="Pyrv-formate_lyase-activ_prd"/>
</dbReference>
<feature type="binding site" evidence="5">
    <location>
        <position position="67"/>
    </location>
    <ligand>
        <name>[4Fe-4S] cluster</name>
        <dbReference type="ChEBI" id="CHEBI:49883"/>
        <note>4Fe-4S-S-AdoMet</note>
    </ligand>
</feature>
<evidence type="ECO:0000256" key="4">
    <source>
        <dbReference type="ARBA" id="ARBA00023014"/>
    </source>
</evidence>
<name>A0A3E4QR80_9ACTN</name>
<dbReference type="Proteomes" id="UP000260943">
    <property type="component" value="Unassembled WGS sequence"/>
</dbReference>
<dbReference type="GO" id="GO:0046872">
    <property type="term" value="F:metal ion binding"/>
    <property type="evidence" value="ECO:0007669"/>
    <property type="project" value="UniProtKB-KW"/>
</dbReference>
<keyword evidence="2 5" id="KW-0479">Metal-binding</keyword>
<keyword evidence="1 5" id="KW-0949">S-adenosyl-L-methionine</keyword>
<dbReference type="Gene3D" id="3.20.20.70">
    <property type="entry name" value="Aldolase class I"/>
    <property type="match status" value="1"/>
</dbReference>
<feature type="binding site" evidence="5">
    <location>
        <position position="71"/>
    </location>
    <ligand>
        <name>[4Fe-4S] cluster</name>
        <dbReference type="ChEBI" id="CHEBI:49883"/>
        <note>4Fe-4S-S-AdoMet</note>
    </ligand>
</feature>
<comment type="cofactor">
    <cofactor evidence="5">
        <name>[4Fe-4S] cluster</name>
        <dbReference type="ChEBI" id="CHEBI:49883"/>
    </cofactor>
    <text evidence="5">Binds 1 [4Fe-4S] cluster. The cluster is coordinated with 3 cysteines and an exchangeable S-adenosyl-L-methionine.</text>
</comment>
<gene>
    <name evidence="7" type="ORF">DXC81_07345</name>
</gene>
<protein>
    <submittedName>
        <fullName evidence="7">Radical SAM protein</fullName>
    </submittedName>
</protein>